<keyword evidence="6" id="KW-1133">Transmembrane helix</keyword>
<dbReference type="EC" id="2.7.13.3" evidence="2"/>
<dbReference type="InterPro" id="IPR005467">
    <property type="entry name" value="His_kinase_dom"/>
</dbReference>
<feature type="domain" description="Protein kinase" evidence="7">
    <location>
        <begin position="11"/>
        <end position="282"/>
    </location>
</feature>
<dbReference type="SUPFAM" id="SSF55781">
    <property type="entry name" value="GAF domain-like"/>
    <property type="match status" value="1"/>
</dbReference>
<dbReference type="PANTHER" id="PTHR43642">
    <property type="entry name" value="HYBRID SIGNAL TRANSDUCTION HISTIDINE KINASE G"/>
    <property type="match status" value="1"/>
</dbReference>
<dbReference type="PANTHER" id="PTHR43642:SF1">
    <property type="entry name" value="HYBRID SIGNAL TRANSDUCTION HISTIDINE KINASE G"/>
    <property type="match status" value="1"/>
</dbReference>
<comment type="catalytic activity">
    <reaction evidence="1">
        <text>ATP + protein L-histidine = ADP + protein N-phospho-L-histidine.</text>
        <dbReference type="EC" id="2.7.13.3"/>
    </reaction>
</comment>
<comment type="caution">
    <text evidence="10">The sequence shown here is derived from an EMBL/GenBank/DDBJ whole genome shotgun (WGS) entry which is preliminary data.</text>
</comment>
<dbReference type="Pfam" id="PF01590">
    <property type="entry name" value="GAF"/>
    <property type="match status" value="1"/>
</dbReference>
<dbReference type="InterPro" id="IPR003018">
    <property type="entry name" value="GAF"/>
</dbReference>
<dbReference type="CDD" id="cd00082">
    <property type="entry name" value="HisKA"/>
    <property type="match status" value="1"/>
</dbReference>
<name>A0A0C1QXX9_9CYAN</name>
<dbReference type="Pfam" id="PF02518">
    <property type="entry name" value="HATPase_c"/>
    <property type="match status" value="1"/>
</dbReference>
<dbReference type="GO" id="GO:0005524">
    <property type="term" value="F:ATP binding"/>
    <property type="evidence" value="ECO:0007669"/>
    <property type="project" value="InterPro"/>
</dbReference>
<evidence type="ECO:0000256" key="4">
    <source>
        <dbReference type="ARBA" id="ARBA00022777"/>
    </source>
</evidence>
<dbReference type="InterPro" id="IPR003661">
    <property type="entry name" value="HisK_dim/P_dom"/>
</dbReference>
<dbReference type="CDD" id="cd14014">
    <property type="entry name" value="STKc_PknB_like"/>
    <property type="match status" value="1"/>
</dbReference>
<keyword evidence="10" id="KW-0723">Serine/threonine-protein kinase</keyword>
<keyword evidence="4 10" id="KW-0808">Transferase</keyword>
<dbReference type="SMART" id="SM00388">
    <property type="entry name" value="HisKA"/>
    <property type="match status" value="1"/>
</dbReference>
<dbReference type="Gene3D" id="3.30.565.10">
    <property type="entry name" value="Histidine kinase-like ATPase, C-terminal domain"/>
    <property type="match status" value="1"/>
</dbReference>
<feature type="transmembrane region" description="Helical" evidence="6">
    <location>
        <begin position="1192"/>
        <end position="1216"/>
    </location>
</feature>
<dbReference type="SMART" id="SM00065">
    <property type="entry name" value="GAF"/>
    <property type="match status" value="1"/>
</dbReference>
<dbReference type="OrthoDB" id="573511at2"/>
<dbReference type="SUPFAM" id="SSF47384">
    <property type="entry name" value="Homodimeric domain of signal transducing histidine kinase"/>
    <property type="match status" value="1"/>
</dbReference>
<keyword evidence="4 10" id="KW-0418">Kinase</keyword>
<dbReference type="Pfam" id="PF13191">
    <property type="entry name" value="AAA_16"/>
    <property type="match status" value="1"/>
</dbReference>
<keyword evidence="3" id="KW-0597">Phosphoprotein</keyword>
<evidence type="ECO:0000256" key="5">
    <source>
        <dbReference type="ARBA" id="ARBA00023012"/>
    </source>
</evidence>
<evidence type="ECO:0000259" key="8">
    <source>
        <dbReference type="PROSITE" id="PS50109"/>
    </source>
</evidence>
<dbReference type="SUPFAM" id="SSF56112">
    <property type="entry name" value="Protein kinase-like (PK-like)"/>
    <property type="match status" value="1"/>
</dbReference>
<evidence type="ECO:0000256" key="3">
    <source>
        <dbReference type="ARBA" id="ARBA00022553"/>
    </source>
</evidence>
<evidence type="ECO:0000313" key="11">
    <source>
        <dbReference type="Proteomes" id="UP000029738"/>
    </source>
</evidence>
<evidence type="ECO:0000313" key="10">
    <source>
        <dbReference type="EMBL" id="KIE10399.1"/>
    </source>
</evidence>
<dbReference type="Gene3D" id="1.10.287.130">
    <property type="match status" value="1"/>
</dbReference>
<organism evidence="10">
    <name type="scientific">Tolypothrix bouteillei VB521301</name>
    <dbReference type="NCBI Taxonomy" id="1479485"/>
    <lineage>
        <taxon>Bacteria</taxon>
        <taxon>Bacillati</taxon>
        <taxon>Cyanobacteriota</taxon>
        <taxon>Cyanophyceae</taxon>
        <taxon>Nostocales</taxon>
        <taxon>Tolypothrichaceae</taxon>
        <taxon>Tolypothrix</taxon>
    </lineage>
</organism>
<dbReference type="EMBL" id="JHEG04000001">
    <property type="protein sequence ID" value="KAF3886375.1"/>
    <property type="molecule type" value="Genomic_DNA"/>
</dbReference>
<feature type="transmembrane region" description="Helical" evidence="6">
    <location>
        <begin position="1159"/>
        <end position="1180"/>
    </location>
</feature>
<keyword evidence="6" id="KW-0472">Membrane</keyword>
<gene>
    <name evidence="10" type="ORF">DA73_0217715</name>
    <name evidence="9" type="ORF">DA73_0400013480</name>
</gene>
<evidence type="ECO:0000256" key="2">
    <source>
        <dbReference type="ARBA" id="ARBA00012438"/>
    </source>
</evidence>
<accession>A0A0C1QXX9</accession>
<evidence type="ECO:0000259" key="7">
    <source>
        <dbReference type="PROSITE" id="PS50011"/>
    </source>
</evidence>
<dbReference type="InterPro" id="IPR036097">
    <property type="entry name" value="HisK_dim/P_sf"/>
</dbReference>
<dbReference type="InterPro" id="IPR053159">
    <property type="entry name" value="Hybrid_Histidine_Kinase"/>
</dbReference>
<dbReference type="InterPro" id="IPR003594">
    <property type="entry name" value="HATPase_dom"/>
</dbReference>
<reference evidence="10" key="1">
    <citation type="journal article" date="2015" name="Genome Announc.">
        <title>Draft Genome Sequence of Tolypothrix boutellei Strain VB521301.</title>
        <authorList>
            <person name="Chandrababunaidu M.M."/>
            <person name="Singh D."/>
            <person name="Sen D."/>
            <person name="Bhan S."/>
            <person name="Das S."/>
            <person name="Gupta A."/>
            <person name="Adhikary S.P."/>
            <person name="Tripathy S."/>
        </authorList>
    </citation>
    <scope>NUCLEOTIDE SEQUENCE</scope>
    <source>
        <strain evidence="10">VB521301</strain>
    </source>
</reference>
<dbReference type="Proteomes" id="UP000029738">
    <property type="component" value="Unassembled WGS sequence"/>
</dbReference>
<keyword evidence="6" id="KW-0812">Transmembrane</keyword>
<dbReference type="InterPro" id="IPR027417">
    <property type="entry name" value="P-loop_NTPase"/>
</dbReference>
<sequence length="1854" mass="209156">MVTPQITIPGYQVSEQIYNGSRTLVYRACRETDSLPVVIKLLKNPYPSFSELVQFRNQYTIAKNFNSSLIVQTYSLEPYQNGYALIVEDFGGISLKEWGVGSRERGMGENLQCLQEFLAIAIATSKILDVLYHERIIHKDIKPSNILIHPETKQIKLIDFSIASLLPRETQTPIDPNVLEGTLAYISPEQTGRMNRGIDYRTDFYSLGVTFYELLTGRLPFESNDAMELVYSHIAKKASPVNEIHPQIPSVIGEIVSKLMAKNTEERYQSALGLRFDLENCLAQLKETGEIQKFEIARWDACDRFIIPDKLYGREKEVETLLQAFERVASPGESPLEKEPKRAEMMLVAGFSGIGKTAVVNEVHKPIVRQRGYFIKGKYDQYQRNIPFSAFVQAFRDLMEQLLTESNAQIQQWKTKILKAVGENGRVITEVIPELERIIGIQPSVAELSGTAAENRFNLLFQKFTQVFTAAEHPLVIFLDDLQWADSASLKLLQLLIADTGYLFIIGAYRDNEVNPGHPFLVALKEIEKTQANIHTITLEPLSQDRINCLVADTLKCTEDLAQSLSVLVFQKTKGNPFFATQFLKALYQDKVIQFTPHYLEQETVNRESLDYERGGWQCDLTQVNVQALTDDVVAFMTLQIQKLPQSTQKILQLSACIGNQFDLATLAIVSEKSEIETATDLWKALQEGLILPTSEVYKFYQQESLVNSHGLLETNEQKTLNKGVRTIAYKFLHDRVQQAAYSLIPDDRRQSTHLKIGQLLQQNLSLIEQEEKIFDLVGHFNQGQELITQPQEREALAQLNLKAGIKARNSTAYAAARSYLQIGIDLLQPNSWLHQYELTLNLYVAAAEVAYLNADFDSMEQIAAVVLLSAQTILDKIKIYEIQIVAQVARSKMLEAIAIGREVLGQLGVELPDEAERATIDKALQTLSSQLQDRRIEELIDLPVMSDAANQAAMQLLAILFSPIIQGMPGLLPLLSAKMVSLSLEFGNTHASTMGYAAHAVVLCGCLEDVEMGYSFGKLAISLLDRFNAKKFKPMIMALFGFCIQHHREAIGAMIPTLKEGYTASMEIGDFLYAGYNIVRYLDGKFFSGVELDTWIPEIATYTAVLAKLKQHSIRTFLDIRQQIVHNLKEPVSQPDCLIGTAYDEILMMPKHHRDCELTIIAEVYICKLMLACFFGNYTSALDYISQAEEYLIAVSGFLFIPIFHFYAALTYLAIFPKQSQHKQAEMMALVETHQAALYQSAQNAPMNYLHKWYLVEAERCRVLGNKVDALEMYDRTIQLAQENGFVQDEALSHELAAKFYLDWGKKQFAQLYLTNAYYCYARWGALAKVEDLEKGYPELLATILQQPQMSLNRDSTIINLASKTVFSKKTTLSDNLDLTTVFKASQALSSEIQLEQLLSTLMQVMMVNAGADKCVLMLVKERRLTIEATARSQENHTKSHCSLQPSLPVEFSSEIPKSVINYVFHTSETLVSDDDSIPPIPLTSDPYFQREKPQSLLCTPILKQGKLIGILYLENHLTTAVFTRDRLQVLKLLTTQAAISLENAQLYRQLEDYSHTLEQKVEERTQEITRSYAQLESTLEKLYSTQSQLIQAEKMSGLGQLVAGIAHEINNPINFIYGNLEPASAYVSSLVELNNLYQKYYPHPLPEIEEKIADIELDFLVNDLQKLLKSMKVGAERIHQIVLSLRNFSRLDEAELKPVNIHSGIDSTLLILQHRLKNNSKHPEIKLIQEYGQLPLVNCYASAMNQVFMNIINNAIDALEESETNREPVISIKTEFLEPQKVQIRIADNGIGMSKSVQSQMFNPFFTTKPVGSATGLGLSISYSIVVEKHGGQLSCISTQGEGTEFFIEIPI</sequence>
<dbReference type="InterPro" id="IPR036890">
    <property type="entry name" value="HATPase_C_sf"/>
</dbReference>
<dbReference type="InterPro" id="IPR029016">
    <property type="entry name" value="GAF-like_dom_sf"/>
</dbReference>
<dbReference type="InterPro" id="IPR041664">
    <property type="entry name" value="AAA_16"/>
</dbReference>
<dbReference type="EMBL" id="JHEG02000048">
    <property type="protein sequence ID" value="KIE10399.1"/>
    <property type="molecule type" value="Genomic_DNA"/>
</dbReference>
<reference evidence="9" key="2">
    <citation type="submission" date="2019-11" db="EMBL/GenBank/DDBJ databases">
        <title>Improved Assembly of Tolypothrix boutellei genome.</title>
        <authorList>
            <person name="Sarangi A.N."/>
            <person name="Mukherjee M."/>
            <person name="Ghosh S."/>
            <person name="Singh D."/>
            <person name="Das A."/>
            <person name="Kant S."/>
            <person name="Prusty A."/>
            <person name="Tripathy S."/>
        </authorList>
    </citation>
    <scope>NUCLEOTIDE SEQUENCE</scope>
    <source>
        <strain evidence="9">VB521301</strain>
    </source>
</reference>
<dbReference type="PROSITE" id="PS50109">
    <property type="entry name" value="HIS_KIN"/>
    <property type="match status" value="1"/>
</dbReference>
<dbReference type="Gene3D" id="3.40.50.300">
    <property type="entry name" value="P-loop containing nucleotide triphosphate hydrolases"/>
    <property type="match status" value="1"/>
</dbReference>
<dbReference type="PROSITE" id="PS50011">
    <property type="entry name" value="PROTEIN_KINASE_DOM"/>
    <property type="match status" value="1"/>
</dbReference>
<dbReference type="GO" id="GO:0000155">
    <property type="term" value="F:phosphorelay sensor kinase activity"/>
    <property type="evidence" value="ECO:0007669"/>
    <property type="project" value="InterPro"/>
</dbReference>
<feature type="domain" description="Histidine kinase" evidence="8">
    <location>
        <begin position="1606"/>
        <end position="1854"/>
    </location>
</feature>
<dbReference type="Pfam" id="PF00069">
    <property type="entry name" value="Pkinase"/>
    <property type="match status" value="1"/>
</dbReference>
<dbReference type="SMART" id="SM00220">
    <property type="entry name" value="S_TKc"/>
    <property type="match status" value="1"/>
</dbReference>
<dbReference type="InterPro" id="IPR004358">
    <property type="entry name" value="Sig_transdc_His_kin-like_C"/>
</dbReference>
<dbReference type="Gene3D" id="3.30.450.40">
    <property type="match status" value="1"/>
</dbReference>
<dbReference type="SMART" id="SM00387">
    <property type="entry name" value="HATPase_c"/>
    <property type="match status" value="1"/>
</dbReference>
<dbReference type="InterPro" id="IPR000719">
    <property type="entry name" value="Prot_kinase_dom"/>
</dbReference>
<dbReference type="InterPro" id="IPR008271">
    <property type="entry name" value="Ser/Thr_kinase_AS"/>
</dbReference>
<dbReference type="SUPFAM" id="SSF55874">
    <property type="entry name" value="ATPase domain of HSP90 chaperone/DNA topoisomerase II/histidine kinase"/>
    <property type="match status" value="1"/>
</dbReference>
<dbReference type="PRINTS" id="PR00344">
    <property type="entry name" value="BCTRLSENSOR"/>
</dbReference>
<dbReference type="InterPro" id="IPR011009">
    <property type="entry name" value="Kinase-like_dom_sf"/>
</dbReference>
<evidence type="ECO:0000256" key="6">
    <source>
        <dbReference type="SAM" id="Phobius"/>
    </source>
</evidence>
<dbReference type="Gene3D" id="1.10.510.10">
    <property type="entry name" value="Transferase(Phosphotransferase) domain 1"/>
    <property type="match status" value="1"/>
</dbReference>
<evidence type="ECO:0000256" key="1">
    <source>
        <dbReference type="ARBA" id="ARBA00000085"/>
    </source>
</evidence>
<dbReference type="RefSeq" id="WP_038076211.1">
    <property type="nucleotide sequence ID" value="NZ_JHEG04000001.1"/>
</dbReference>
<dbReference type="STRING" id="1479485.DA73_0217715"/>
<evidence type="ECO:0000313" key="9">
    <source>
        <dbReference type="EMBL" id="KAF3886375.1"/>
    </source>
</evidence>
<keyword evidence="5" id="KW-0902">Two-component regulatory system</keyword>
<keyword evidence="11" id="KW-1185">Reference proteome</keyword>
<dbReference type="GO" id="GO:0004674">
    <property type="term" value="F:protein serine/threonine kinase activity"/>
    <property type="evidence" value="ECO:0007669"/>
    <property type="project" value="UniProtKB-KW"/>
</dbReference>
<proteinExistence type="predicted"/>
<dbReference type="PROSITE" id="PS00108">
    <property type="entry name" value="PROTEIN_KINASE_ST"/>
    <property type="match status" value="1"/>
</dbReference>
<dbReference type="SUPFAM" id="SSF52540">
    <property type="entry name" value="P-loop containing nucleoside triphosphate hydrolases"/>
    <property type="match status" value="1"/>
</dbReference>
<protein>
    <recommendedName>
        <fullName evidence="2">histidine kinase</fullName>
        <ecNumber evidence="2">2.7.13.3</ecNumber>
    </recommendedName>
</protein>